<keyword evidence="1" id="KW-0812">Transmembrane</keyword>
<dbReference type="Proteomes" id="UP000425411">
    <property type="component" value="Chromosome"/>
</dbReference>
<sequence length="123" mass="14052">MLILVCICIFLFSNQPGVESTKLASNLFVRKLGHFSEYAILGFFAFAYFSNIFQTGREKIQLETSFFISFLFCFSYAVSDEFHQTFVIGRDGNFIDVLIDSVGVLFGIIISYALPFLKILKKR</sequence>
<evidence type="ECO:0000256" key="1">
    <source>
        <dbReference type="SAM" id="Phobius"/>
    </source>
</evidence>
<feature type="transmembrane region" description="Helical" evidence="1">
    <location>
        <begin position="36"/>
        <end position="53"/>
    </location>
</feature>
<evidence type="ECO:0000313" key="4">
    <source>
        <dbReference type="Proteomes" id="UP000425411"/>
    </source>
</evidence>
<gene>
    <name evidence="3" type="ORF">FOC49_00450</name>
</gene>
<feature type="domain" description="VanZ-like" evidence="2">
    <location>
        <begin position="2"/>
        <end position="112"/>
    </location>
</feature>
<accession>A0AAP9HBA5</accession>
<feature type="transmembrane region" description="Helical" evidence="1">
    <location>
        <begin position="60"/>
        <end position="78"/>
    </location>
</feature>
<keyword evidence="4" id="KW-1185">Reference proteome</keyword>
<dbReference type="InterPro" id="IPR006976">
    <property type="entry name" value="VanZ-like"/>
</dbReference>
<evidence type="ECO:0000259" key="2">
    <source>
        <dbReference type="Pfam" id="PF04892"/>
    </source>
</evidence>
<protein>
    <recommendedName>
        <fullName evidence="2">VanZ-like domain-containing protein</fullName>
    </recommendedName>
</protein>
<feature type="transmembrane region" description="Helical" evidence="1">
    <location>
        <begin position="98"/>
        <end position="117"/>
    </location>
</feature>
<keyword evidence="1" id="KW-0472">Membrane</keyword>
<dbReference type="EMBL" id="CP046314">
    <property type="protein sequence ID" value="QGS08450.1"/>
    <property type="molecule type" value="Genomic_DNA"/>
</dbReference>
<dbReference type="RefSeq" id="WP_004633463.1">
    <property type="nucleotide sequence ID" value="NZ_CP046314.1"/>
</dbReference>
<evidence type="ECO:0000313" key="3">
    <source>
        <dbReference type="EMBL" id="QGS08450.1"/>
    </source>
</evidence>
<reference evidence="3 4" key="1">
    <citation type="submission" date="2019-11" db="EMBL/GenBank/DDBJ databases">
        <title>FDA dAtabase for Regulatory Grade micrObial Sequences (FDA-ARGOS): Supporting development and validation of Infectious Disease Dx tests.</title>
        <authorList>
            <person name="Turner S."/>
            <person name="Byrd R."/>
            <person name="Tallon L."/>
            <person name="Sadzewicz L."/>
            <person name="Vavikolanu K."/>
            <person name="Mehta A."/>
            <person name="Aluvathingal J."/>
            <person name="Nadendla S."/>
            <person name="Myers T."/>
            <person name="Yan Y."/>
            <person name="Sichtig H."/>
        </authorList>
    </citation>
    <scope>NUCLEOTIDE SEQUENCE [LARGE SCALE GENOMIC DNA]</scope>
    <source>
        <strain evidence="3 4">FDAARGOS_741</strain>
    </source>
</reference>
<name>A0AAP9HBA5_9BACL</name>
<dbReference type="NCBIfam" id="NF037970">
    <property type="entry name" value="vanZ_1"/>
    <property type="match status" value="1"/>
</dbReference>
<dbReference type="AlphaFoldDB" id="A0AAP9HBA5"/>
<organism evidence="3 4">
    <name type="scientific">Gemella morbillorum</name>
    <dbReference type="NCBI Taxonomy" id="29391"/>
    <lineage>
        <taxon>Bacteria</taxon>
        <taxon>Bacillati</taxon>
        <taxon>Bacillota</taxon>
        <taxon>Bacilli</taxon>
        <taxon>Bacillales</taxon>
        <taxon>Gemellaceae</taxon>
        <taxon>Gemella</taxon>
    </lineage>
</organism>
<proteinExistence type="predicted"/>
<keyword evidence="1" id="KW-1133">Transmembrane helix</keyword>
<dbReference type="Pfam" id="PF04892">
    <property type="entry name" value="VanZ"/>
    <property type="match status" value="1"/>
</dbReference>